<proteinExistence type="inferred from homology"/>
<comment type="similarity">
    <text evidence="1">Belongs to the YciI family.</text>
</comment>
<evidence type="ECO:0000256" key="1">
    <source>
        <dbReference type="ARBA" id="ARBA00007689"/>
    </source>
</evidence>
<dbReference type="Proteomes" id="UP000276103">
    <property type="component" value="Unassembled WGS sequence"/>
</dbReference>
<dbReference type="SUPFAM" id="SSF54909">
    <property type="entry name" value="Dimeric alpha+beta barrel"/>
    <property type="match status" value="1"/>
</dbReference>
<comment type="caution">
    <text evidence="3">The sequence shown here is derived from an EMBL/GenBank/DDBJ whole genome shotgun (WGS) entry which is preliminary data.</text>
</comment>
<dbReference type="PANTHER" id="PTHR37828">
    <property type="entry name" value="GSR2449 PROTEIN"/>
    <property type="match status" value="1"/>
</dbReference>
<keyword evidence="4" id="KW-1185">Reference proteome</keyword>
<dbReference type="EMBL" id="RSCM01000024">
    <property type="protein sequence ID" value="RUS92733.1"/>
    <property type="molecule type" value="Genomic_DNA"/>
</dbReference>
<dbReference type="AlphaFoldDB" id="A0A3S1CHV7"/>
<reference evidence="3 4" key="1">
    <citation type="journal article" date="2019" name="Genome Biol. Evol.">
        <title>Day and night: Metabolic profiles and evolutionary relationships of six axenic non-marine cyanobacteria.</title>
        <authorList>
            <person name="Will S.E."/>
            <person name="Henke P."/>
            <person name="Boedeker C."/>
            <person name="Huang S."/>
            <person name="Brinkmann H."/>
            <person name="Rohde M."/>
            <person name="Jarek M."/>
            <person name="Friedl T."/>
            <person name="Seufert S."/>
            <person name="Schumacher M."/>
            <person name="Overmann J."/>
            <person name="Neumann-Schaal M."/>
            <person name="Petersen J."/>
        </authorList>
    </citation>
    <scope>NUCLEOTIDE SEQUENCE [LARGE SCALE GENOMIC DNA]</scope>
    <source>
        <strain evidence="3 4">SAG 1403-4b</strain>
    </source>
</reference>
<protein>
    <recommendedName>
        <fullName evidence="2">YCII-related domain-containing protein</fullName>
    </recommendedName>
</protein>
<name>A0A3S1CHV7_ANAVA</name>
<feature type="domain" description="YCII-related" evidence="2">
    <location>
        <begin position="18"/>
        <end position="84"/>
    </location>
</feature>
<dbReference type="InterPro" id="IPR011008">
    <property type="entry name" value="Dimeric_a/b-barrel"/>
</dbReference>
<dbReference type="InterPro" id="IPR005545">
    <property type="entry name" value="YCII"/>
</dbReference>
<evidence type="ECO:0000313" key="4">
    <source>
        <dbReference type="Proteomes" id="UP000276103"/>
    </source>
</evidence>
<dbReference type="PANTHER" id="PTHR37828:SF1">
    <property type="entry name" value="YCII-RELATED DOMAIN-CONTAINING PROTEIN"/>
    <property type="match status" value="1"/>
</dbReference>
<dbReference type="Gene3D" id="3.30.70.1060">
    <property type="entry name" value="Dimeric alpha+beta barrel"/>
    <property type="match status" value="1"/>
</dbReference>
<gene>
    <name evidence="3" type="ORF">DSM107003_48560</name>
</gene>
<dbReference type="RefSeq" id="WP_127056644.1">
    <property type="nucleotide sequence ID" value="NZ_RSCM01000024.1"/>
</dbReference>
<sequence length="88" mass="9927">MPWFVKIEAGRVDKPTFDQYVPAHTAYVQDLIDKGHKAKTGYWAQRGGGMMLFEAASMDEAQAIVAGDPLVQNGCVSYQLYEWRIVME</sequence>
<organism evidence="3 4">
    <name type="scientific">Trichormus variabilis SAG 1403-4b</name>
    <dbReference type="NCBI Taxonomy" id="447716"/>
    <lineage>
        <taxon>Bacteria</taxon>
        <taxon>Bacillati</taxon>
        <taxon>Cyanobacteriota</taxon>
        <taxon>Cyanophyceae</taxon>
        <taxon>Nostocales</taxon>
        <taxon>Nostocaceae</taxon>
        <taxon>Trichormus</taxon>
    </lineage>
</organism>
<accession>A0A3S1CHV7</accession>
<dbReference type="OrthoDB" id="531275at2"/>
<evidence type="ECO:0000313" key="3">
    <source>
        <dbReference type="EMBL" id="RUS92733.1"/>
    </source>
</evidence>
<evidence type="ECO:0000259" key="2">
    <source>
        <dbReference type="Pfam" id="PF03795"/>
    </source>
</evidence>
<dbReference type="Pfam" id="PF03795">
    <property type="entry name" value="YCII"/>
    <property type="match status" value="1"/>
</dbReference>